<dbReference type="OrthoDB" id="5988181at2759"/>
<feature type="region of interest" description="Disordered" evidence="4">
    <location>
        <begin position="13"/>
        <end position="39"/>
    </location>
</feature>
<feature type="compositionally biased region" description="Low complexity" evidence="4">
    <location>
        <begin position="326"/>
        <end position="336"/>
    </location>
</feature>
<dbReference type="Gene3D" id="3.30.160.20">
    <property type="match status" value="2"/>
</dbReference>
<accession>A0A1R3GBW0</accession>
<protein>
    <submittedName>
        <fullName evidence="6">Double-stranded RNA-binding protein</fullName>
    </submittedName>
</protein>
<dbReference type="PROSITE" id="PS50137">
    <property type="entry name" value="DS_RBD"/>
    <property type="match status" value="2"/>
</dbReference>
<dbReference type="PANTHER" id="PTHR46031">
    <property type="match status" value="1"/>
</dbReference>
<evidence type="ECO:0000313" key="6">
    <source>
        <dbReference type="EMBL" id="OMO55546.1"/>
    </source>
</evidence>
<dbReference type="OMA" id="EAKVEFP"/>
<feature type="compositionally biased region" description="Low complexity" evidence="4">
    <location>
        <begin position="15"/>
        <end position="31"/>
    </location>
</feature>
<dbReference type="EMBL" id="AWWV01014650">
    <property type="protein sequence ID" value="OMO55546.1"/>
    <property type="molecule type" value="Genomic_DNA"/>
</dbReference>
<feature type="domain" description="DRBM" evidence="5">
    <location>
        <begin position="38"/>
        <end position="107"/>
    </location>
</feature>
<dbReference type="GO" id="GO:0003723">
    <property type="term" value="F:RNA binding"/>
    <property type="evidence" value="ECO:0007669"/>
    <property type="project" value="UniProtKB-UniRule"/>
</dbReference>
<evidence type="ECO:0000256" key="4">
    <source>
        <dbReference type="SAM" id="MobiDB-lite"/>
    </source>
</evidence>
<dbReference type="STRING" id="210143.A0A1R3GBW0"/>
<dbReference type="SMART" id="SM00358">
    <property type="entry name" value="DSRM"/>
    <property type="match status" value="2"/>
</dbReference>
<comment type="caution">
    <text evidence="6">The sequence shown here is derived from an EMBL/GenBank/DDBJ whole genome shotgun (WGS) entry which is preliminary data.</text>
</comment>
<dbReference type="CDD" id="cd00048">
    <property type="entry name" value="DSRM_SF"/>
    <property type="match status" value="1"/>
</dbReference>
<evidence type="ECO:0000256" key="3">
    <source>
        <dbReference type="PROSITE-ProRule" id="PRU00266"/>
    </source>
</evidence>
<feature type="domain" description="DRBM" evidence="5">
    <location>
        <begin position="123"/>
        <end position="190"/>
    </location>
</feature>
<evidence type="ECO:0000256" key="2">
    <source>
        <dbReference type="ARBA" id="ARBA00022884"/>
    </source>
</evidence>
<proteinExistence type="predicted"/>
<dbReference type="SUPFAM" id="SSF54768">
    <property type="entry name" value="dsRNA-binding domain-like"/>
    <property type="match status" value="2"/>
</dbReference>
<evidence type="ECO:0000313" key="7">
    <source>
        <dbReference type="Proteomes" id="UP000188268"/>
    </source>
</evidence>
<sequence>MENPIPASLQIEACNQPSAPNPSTSNNPSTSRTQEPLMHKNRLNTYAQRLSMEHPVYQTVNEGPPHVPRFRSTVVVDGISYTSVNTFSHRKTAEQDAAKLALESIAKKIKDEGWPLIREDTVFCKSILHEYAVKMNLEMPTYSTIQPEVSVPYFVSSLVFNGVTYNGNCGRNKKEAEQLAARAVLRSLLDDPRYGTFLSEIIKSKTKMFNAVNKVKDLSFSRPASVPTEANMLIHKNTEVETAAVTDSTSTGAILQPSSEAKPPHHELIHETKEVETAVVPDRVPTTAILQPMSAKPPHHEFRIRKLEQETECVNLPITFVPSAFGQSSDVGQSSSSKRRKKKKRAKLHNDTQLAVASIPLNQVESSQWPAVNFKQEASC</sequence>
<dbReference type="InterPro" id="IPR014720">
    <property type="entry name" value="dsRBD_dom"/>
</dbReference>
<keyword evidence="2 3" id="KW-0694">RNA-binding</keyword>
<feature type="compositionally biased region" description="Basic residues" evidence="4">
    <location>
        <begin position="337"/>
        <end position="347"/>
    </location>
</feature>
<dbReference type="Pfam" id="PF00035">
    <property type="entry name" value="dsrm"/>
    <property type="match status" value="2"/>
</dbReference>
<keyword evidence="7" id="KW-1185">Reference proteome</keyword>
<dbReference type="Gramene" id="OMO55546">
    <property type="protein sequence ID" value="OMO55546"/>
    <property type="gene ID" value="CCACVL1_27202"/>
</dbReference>
<dbReference type="AlphaFoldDB" id="A0A1R3GBW0"/>
<dbReference type="Proteomes" id="UP000188268">
    <property type="component" value="Unassembled WGS sequence"/>
</dbReference>
<organism evidence="6 7">
    <name type="scientific">Corchorus capsularis</name>
    <name type="common">Jute</name>
    <dbReference type="NCBI Taxonomy" id="210143"/>
    <lineage>
        <taxon>Eukaryota</taxon>
        <taxon>Viridiplantae</taxon>
        <taxon>Streptophyta</taxon>
        <taxon>Embryophyta</taxon>
        <taxon>Tracheophyta</taxon>
        <taxon>Spermatophyta</taxon>
        <taxon>Magnoliopsida</taxon>
        <taxon>eudicotyledons</taxon>
        <taxon>Gunneridae</taxon>
        <taxon>Pentapetalae</taxon>
        <taxon>rosids</taxon>
        <taxon>malvids</taxon>
        <taxon>Malvales</taxon>
        <taxon>Malvaceae</taxon>
        <taxon>Grewioideae</taxon>
        <taxon>Apeibeae</taxon>
        <taxon>Corchorus</taxon>
    </lineage>
</organism>
<evidence type="ECO:0000259" key="5">
    <source>
        <dbReference type="PROSITE" id="PS50137"/>
    </source>
</evidence>
<evidence type="ECO:0000256" key="1">
    <source>
        <dbReference type="ARBA" id="ARBA00022737"/>
    </source>
</evidence>
<gene>
    <name evidence="6" type="ORF">CCACVL1_27202</name>
</gene>
<name>A0A1R3GBW0_COCAP</name>
<dbReference type="PANTHER" id="PTHR46031:SF37">
    <property type="entry name" value="DRBM DOMAIN-CONTAINING PROTEIN"/>
    <property type="match status" value="1"/>
</dbReference>
<feature type="region of interest" description="Disordered" evidence="4">
    <location>
        <begin position="325"/>
        <end position="352"/>
    </location>
</feature>
<reference evidence="6 7" key="1">
    <citation type="submission" date="2013-09" db="EMBL/GenBank/DDBJ databases">
        <title>Corchorus capsularis genome sequencing.</title>
        <authorList>
            <person name="Alam M."/>
            <person name="Haque M.S."/>
            <person name="Islam M.S."/>
            <person name="Emdad E.M."/>
            <person name="Islam M.M."/>
            <person name="Ahmed B."/>
            <person name="Halim A."/>
            <person name="Hossen Q.M.M."/>
            <person name="Hossain M.Z."/>
            <person name="Ahmed R."/>
            <person name="Khan M.M."/>
            <person name="Islam R."/>
            <person name="Rashid M.M."/>
            <person name="Khan S.A."/>
            <person name="Rahman M.S."/>
            <person name="Alam M."/>
        </authorList>
    </citation>
    <scope>NUCLEOTIDE SEQUENCE [LARGE SCALE GENOMIC DNA]</scope>
    <source>
        <strain evidence="7">cv. CVL-1</strain>
        <tissue evidence="6">Whole seedling</tissue>
    </source>
</reference>
<keyword evidence="1" id="KW-0677">Repeat</keyword>